<feature type="domain" description="Multidrug resistance protein MdtA-like barrel-sandwich hybrid" evidence="4">
    <location>
        <begin position="66"/>
        <end position="180"/>
    </location>
</feature>
<organism evidence="5 6">
    <name type="scientific">Pseudoalteromonas lipolytica</name>
    <dbReference type="NCBI Taxonomy" id="570156"/>
    <lineage>
        <taxon>Bacteria</taxon>
        <taxon>Pseudomonadati</taxon>
        <taxon>Pseudomonadota</taxon>
        <taxon>Gammaproteobacteria</taxon>
        <taxon>Alteromonadales</taxon>
        <taxon>Pseudoalteromonadaceae</taxon>
        <taxon>Pseudoalteromonas</taxon>
    </lineage>
</organism>
<evidence type="ECO:0000256" key="2">
    <source>
        <dbReference type="SAM" id="Coils"/>
    </source>
</evidence>
<dbReference type="InterPro" id="IPR006143">
    <property type="entry name" value="RND_pump_MFP"/>
</dbReference>
<dbReference type="Gene3D" id="2.40.420.20">
    <property type="match status" value="1"/>
</dbReference>
<evidence type="ECO:0000256" key="1">
    <source>
        <dbReference type="ARBA" id="ARBA00009477"/>
    </source>
</evidence>
<keyword evidence="2" id="KW-0175">Coiled coil</keyword>
<dbReference type="RefSeq" id="WP_054551980.1">
    <property type="nucleotide sequence ID" value="NZ_LJTC01000003.1"/>
</dbReference>
<feature type="coiled-coil region" evidence="2">
    <location>
        <begin position="131"/>
        <end position="158"/>
    </location>
</feature>
<dbReference type="PATRIC" id="fig|570156.3.peg.2049"/>
<dbReference type="Proteomes" id="UP000050378">
    <property type="component" value="Unassembled WGS sequence"/>
</dbReference>
<dbReference type="PANTHER" id="PTHR30469:SF20">
    <property type="entry name" value="EFFLUX RND TRANSPORTER PERIPLASMIC ADAPTOR SUBUNIT"/>
    <property type="match status" value="1"/>
</dbReference>
<gene>
    <name evidence="5" type="ORF">AOG27_05335</name>
</gene>
<dbReference type="PANTHER" id="PTHR30469">
    <property type="entry name" value="MULTIDRUG RESISTANCE PROTEIN MDTA"/>
    <property type="match status" value="1"/>
</dbReference>
<dbReference type="STRING" id="570156.AOG27_05335"/>
<dbReference type="Gene3D" id="2.40.30.170">
    <property type="match status" value="1"/>
</dbReference>
<sequence length="361" mass="40383">MRLAPAVLMSSMFLLLAACSEQAQQGEAESVVRPVKLFNIGNNSEQSIRSFPAEVVANQGSYLAFRVNGELLEFPALAGQHVEKDQLLAKLDPEDFQLQYDERKARYELAASQLERVQKLFNRSIASQSELDQALANKQVAESALKIAKTNLDNSELRAPFAGTVAKVFVKNFENIQAKQNILRLETRDLMDVVIQVPEKLIARIDKDVHYQPDVVFDGYPNKSYQLTIKEFDTQADPITLTYKVVFSLPVPEDFNLLAGMTGRVDIDLSKITSSQSPYTLLPVEAVFSEPTESENDNSFVWIYDQNTGLVHKQAVEVGQLHRDGIEVLSGIKEGQIVVAAGVHFLEEGMKVRPWQKERGL</sequence>
<feature type="signal peptide" evidence="3">
    <location>
        <begin position="1"/>
        <end position="23"/>
    </location>
</feature>
<dbReference type="NCBIfam" id="TIGR01730">
    <property type="entry name" value="RND_mfp"/>
    <property type="match status" value="1"/>
</dbReference>
<dbReference type="AlphaFoldDB" id="A0A0P7E2X0"/>
<dbReference type="PROSITE" id="PS51257">
    <property type="entry name" value="PROKAR_LIPOPROTEIN"/>
    <property type="match status" value="1"/>
</dbReference>
<keyword evidence="3" id="KW-0732">Signal</keyword>
<comment type="caution">
    <text evidence="5">The sequence shown here is derived from an EMBL/GenBank/DDBJ whole genome shotgun (WGS) entry which is preliminary data.</text>
</comment>
<dbReference type="GO" id="GO:0015562">
    <property type="term" value="F:efflux transmembrane transporter activity"/>
    <property type="evidence" value="ECO:0007669"/>
    <property type="project" value="TreeGrafter"/>
</dbReference>
<proteinExistence type="inferred from homology"/>
<dbReference type="Pfam" id="PF25917">
    <property type="entry name" value="BSH_RND"/>
    <property type="match status" value="1"/>
</dbReference>
<evidence type="ECO:0000259" key="4">
    <source>
        <dbReference type="Pfam" id="PF25917"/>
    </source>
</evidence>
<dbReference type="OrthoDB" id="1185083at2"/>
<evidence type="ECO:0000313" key="6">
    <source>
        <dbReference type="Proteomes" id="UP000050378"/>
    </source>
</evidence>
<evidence type="ECO:0000313" key="5">
    <source>
        <dbReference type="EMBL" id="KPM84322.1"/>
    </source>
</evidence>
<evidence type="ECO:0000256" key="3">
    <source>
        <dbReference type="SAM" id="SignalP"/>
    </source>
</evidence>
<dbReference type="Gene3D" id="2.40.50.100">
    <property type="match status" value="1"/>
</dbReference>
<dbReference type="InterPro" id="IPR058625">
    <property type="entry name" value="MdtA-like_BSH"/>
</dbReference>
<feature type="chain" id="PRO_5006138234" evidence="3">
    <location>
        <begin position="24"/>
        <end position="361"/>
    </location>
</feature>
<name>A0A0P7E2X0_9GAMM</name>
<accession>A0A0P7E2X0</accession>
<dbReference type="GO" id="GO:1990281">
    <property type="term" value="C:efflux pump complex"/>
    <property type="evidence" value="ECO:0007669"/>
    <property type="project" value="TreeGrafter"/>
</dbReference>
<protein>
    <submittedName>
        <fullName evidence="5">Hemolysin D</fullName>
    </submittedName>
</protein>
<dbReference type="SUPFAM" id="SSF111369">
    <property type="entry name" value="HlyD-like secretion proteins"/>
    <property type="match status" value="1"/>
</dbReference>
<dbReference type="EMBL" id="LJTC01000003">
    <property type="protein sequence ID" value="KPM84322.1"/>
    <property type="molecule type" value="Genomic_DNA"/>
</dbReference>
<dbReference type="Gene3D" id="1.10.287.470">
    <property type="entry name" value="Helix hairpin bin"/>
    <property type="match status" value="1"/>
</dbReference>
<reference evidence="5 6" key="1">
    <citation type="submission" date="2015-09" db="EMBL/GenBank/DDBJ databases">
        <title>Draft Genome Sequence of Pseudoalteromonas lipolytica UCD-48B.</title>
        <authorList>
            <person name="Krusor M."/>
            <person name="Coil D.A."/>
            <person name="Lang J.M."/>
            <person name="Eisen J.A."/>
            <person name="Alexiev A."/>
        </authorList>
    </citation>
    <scope>NUCLEOTIDE SEQUENCE [LARGE SCALE GENOMIC DNA]</scope>
    <source>
        <strain evidence="5 6">UCD-48B</strain>
    </source>
</reference>
<comment type="similarity">
    <text evidence="1">Belongs to the membrane fusion protein (MFP) (TC 8.A.1) family.</text>
</comment>